<feature type="domain" description="Metallo-beta-lactamase" evidence="5">
    <location>
        <begin position="58"/>
        <end position="267"/>
    </location>
</feature>
<dbReference type="GO" id="GO:0046872">
    <property type="term" value="F:metal ion binding"/>
    <property type="evidence" value="ECO:0007669"/>
    <property type="project" value="UniProtKB-KW"/>
</dbReference>
<protein>
    <submittedName>
        <fullName evidence="6">MBL fold metallo-hydrolase</fullName>
    </submittedName>
</protein>
<name>A0A6L8VKS6_9RHOB</name>
<gene>
    <name evidence="6" type="ORF">GS660_17875</name>
</gene>
<dbReference type="PANTHER" id="PTHR42978:SF6">
    <property type="entry name" value="QUORUM-QUENCHING LACTONASE YTNP-RELATED"/>
    <property type="match status" value="1"/>
</dbReference>
<dbReference type="EMBL" id="WWNR01000013">
    <property type="protein sequence ID" value="MZQ90965.1"/>
    <property type="molecule type" value="Genomic_DNA"/>
</dbReference>
<dbReference type="Proteomes" id="UP000477083">
    <property type="component" value="Unassembled WGS sequence"/>
</dbReference>
<keyword evidence="4" id="KW-0862">Zinc</keyword>
<dbReference type="RefSeq" id="WP_161348349.1">
    <property type="nucleotide sequence ID" value="NZ_BMGW01000013.1"/>
</dbReference>
<evidence type="ECO:0000259" key="5">
    <source>
        <dbReference type="SMART" id="SM00849"/>
    </source>
</evidence>
<dbReference type="Pfam" id="PF00753">
    <property type="entry name" value="Lactamase_B"/>
    <property type="match status" value="1"/>
</dbReference>
<dbReference type="GO" id="GO:0016787">
    <property type="term" value="F:hydrolase activity"/>
    <property type="evidence" value="ECO:0007669"/>
    <property type="project" value="UniProtKB-KW"/>
</dbReference>
<keyword evidence="2" id="KW-0479">Metal-binding</keyword>
<organism evidence="6 7">
    <name type="scientific">Frigidibacter albus</name>
    <dbReference type="NCBI Taxonomy" id="1465486"/>
    <lineage>
        <taxon>Bacteria</taxon>
        <taxon>Pseudomonadati</taxon>
        <taxon>Pseudomonadota</taxon>
        <taxon>Alphaproteobacteria</taxon>
        <taxon>Rhodobacterales</taxon>
        <taxon>Paracoccaceae</taxon>
        <taxon>Frigidibacter</taxon>
    </lineage>
</organism>
<sequence length="290" mass="33066">METIRIGDVTVSSVFEHEKLSQRPWDFFISCEPDLARAHMAEMPGWLYDTESERIVLTFQSFVLRTPHNIIMVDTCIGQDKFDIPWDTQPWLDGLHSLGLTVADIDYVLCTHLHFDHTGWNTRLEKGRWVPTFPKARYLFDRAEYAYWQRIARTGIVPPNQRNGVWQINCVPVVEAGQADLVTGAHRIDDCVSILPTPGHSPGHYCVRITSRGQEAIILGDLAHHLLQCREPDWSTTACWDPHQARLARRGLLSEAAQSAALLLPNHFPAPTAGRVEADGDRFRYHFTNY</sequence>
<dbReference type="Gene3D" id="3.60.15.10">
    <property type="entry name" value="Ribonuclease Z/Hydroxyacylglutathione hydrolase-like"/>
    <property type="match status" value="1"/>
</dbReference>
<dbReference type="SMART" id="SM00849">
    <property type="entry name" value="Lactamase_B"/>
    <property type="match status" value="1"/>
</dbReference>
<accession>A0A6L8VKS6</accession>
<evidence type="ECO:0000313" key="7">
    <source>
        <dbReference type="Proteomes" id="UP000477083"/>
    </source>
</evidence>
<evidence type="ECO:0000256" key="2">
    <source>
        <dbReference type="ARBA" id="ARBA00022723"/>
    </source>
</evidence>
<evidence type="ECO:0000256" key="3">
    <source>
        <dbReference type="ARBA" id="ARBA00022801"/>
    </source>
</evidence>
<evidence type="ECO:0000256" key="4">
    <source>
        <dbReference type="ARBA" id="ARBA00022833"/>
    </source>
</evidence>
<dbReference type="AlphaFoldDB" id="A0A6L8VKS6"/>
<keyword evidence="3 6" id="KW-0378">Hydrolase</keyword>
<dbReference type="InterPro" id="IPR001279">
    <property type="entry name" value="Metallo-B-lactamas"/>
</dbReference>
<evidence type="ECO:0000256" key="1">
    <source>
        <dbReference type="ARBA" id="ARBA00007749"/>
    </source>
</evidence>
<comment type="similarity">
    <text evidence="1">Belongs to the metallo-beta-lactamase superfamily.</text>
</comment>
<reference evidence="6 7" key="1">
    <citation type="submission" date="2020-01" db="EMBL/GenBank/DDBJ databases">
        <title>Frigidibacter albus SP32T (=CGMCC 1.13995T).</title>
        <authorList>
            <person name="Liao X."/>
        </authorList>
    </citation>
    <scope>NUCLEOTIDE SEQUENCE [LARGE SCALE GENOMIC DNA]</scope>
    <source>
        <strain evidence="6 7">SP32</strain>
    </source>
</reference>
<dbReference type="CDD" id="cd16277">
    <property type="entry name" value="metallo-hydrolase-like_MBL-fold"/>
    <property type="match status" value="1"/>
</dbReference>
<dbReference type="PANTHER" id="PTHR42978">
    <property type="entry name" value="QUORUM-QUENCHING LACTONASE YTNP-RELATED-RELATED"/>
    <property type="match status" value="1"/>
</dbReference>
<proteinExistence type="inferred from homology"/>
<keyword evidence="7" id="KW-1185">Reference proteome</keyword>
<dbReference type="SUPFAM" id="SSF56281">
    <property type="entry name" value="Metallo-hydrolase/oxidoreductase"/>
    <property type="match status" value="1"/>
</dbReference>
<dbReference type="InterPro" id="IPR036866">
    <property type="entry name" value="RibonucZ/Hydroxyglut_hydro"/>
</dbReference>
<evidence type="ECO:0000313" key="6">
    <source>
        <dbReference type="EMBL" id="MZQ90965.1"/>
    </source>
</evidence>
<comment type="caution">
    <text evidence="6">The sequence shown here is derived from an EMBL/GenBank/DDBJ whole genome shotgun (WGS) entry which is preliminary data.</text>
</comment>
<dbReference type="OrthoDB" id="9773738at2"/>
<dbReference type="InterPro" id="IPR051013">
    <property type="entry name" value="MBL_superfamily_lactonases"/>
</dbReference>